<dbReference type="InterPro" id="IPR029063">
    <property type="entry name" value="SAM-dependent_MTases_sf"/>
</dbReference>
<evidence type="ECO:0000313" key="2">
    <source>
        <dbReference type="Proteomes" id="UP000198718"/>
    </source>
</evidence>
<dbReference type="CDD" id="cd02440">
    <property type="entry name" value="AdoMet_MTases"/>
    <property type="match status" value="1"/>
</dbReference>
<dbReference type="GO" id="GO:0160105">
    <property type="term" value="F:tRNA (adenine(22)-N1)-methyltransferase activity"/>
    <property type="evidence" value="ECO:0007669"/>
    <property type="project" value="InterPro"/>
</dbReference>
<dbReference type="PANTHER" id="PTHR38451">
    <property type="entry name" value="TRNA (ADENINE(22)-N(1))-METHYLTRANSFERASE"/>
    <property type="match status" value="1"/>
</dbReference>
<keyword evidence="1" id="KW-0489">Methyltransferase</keyword>
<dbReference type="Proteomes" id="UP000198718">
    <property type="component" value="Unassembled WGS sequence"/>
</dbReference>
<organism evidence="1 2">
    <name type="scientific">Natronincola ferrireducens</name>
    <dbReference type="NCBI Taxonomy" id="393762"/>
    <lineage>
        <taxon>Bacteria</taxon>
        <taxon>Bacillati</taxon>
        <taxon>Bacillota</taxon>
        <taxon>Clostridia</taxon>
        <taxon>Peptostreptococcales</taxon>
        <taxon>Natronincolaceae</taxon>
        <taxon>Natronincola</taxon>
    </lineage>
</organism>
<proteinExistence type="predicted"/>
<dbReference type="Pfam" id="PF12847">
    <property type="entry name" value="Methyltransf_18"/>
    <property type="match status" value="1"/>
</dbReference>
<reference evidence="1 2" key="1">
    <citation type="submission" date="2016-10" db="EMBL/GenBank/DDBJ databases">
        <authorList>
            <person name="de Groot N.N."/>
        </authorList>
    </citation>
    <scope>NUCLEOTIDE SEQUENCE [LARGE SCALE GENOMIC DNA]</scope>
    <source>
        <strain evidence="1 2">DSM 18346</strain>
    </source>
</reference>
<dbReference type="Gene3D" id="3.40.50.150">
    <property type="entry name" value="Vaccinia Virus protein VP39"/>
    <property type="match status" value="1"/>
</dbReference>
<dbReference type="EMBL" id="FNFP01000002">
    <property type="protein sequence ID" value="SDK39431.1"/>
    <property type="molecule type" value="Genomic_DNA"/>
</dbReference>
<evidence type="ECO:0000313" key="1">
    <source>
        <dbReference type="EMBL" id="SDK39431.1"/>
    </source>
</evidence>
<keyword evidence="1" id="KW-0808">Transferase</keyword>
<accession>A0A1G9BIY3</accession>
<dbReference type="InterPro" id="IPR006901">
    <property type="entry name" value="TrmK"/>
</dbReference>
<gene>
    <name evidence="1" type="ORF">SAMN05660472_01187</name>
</gene>
<dbReference type="RefSeq" id="WP_090551865.1">
    <property type="nucleotide sequence ID" value="NZ_FNFP01000002.1"/>
</dbReference>
<dbReference type="SUPFAM" id="SSF53335">
    <property type="entry name" value="S-adenosyl-L-methionine-dependent methyltransferases"/>
    <property type="match status" value="1"/>
</dbReference>
<dbReference type="GO" id="GO:0032259">
    <property type="term" value="P:methylation"/>
    <property type="evidence" value="ECO:0007669"/>
    <property type="project" value="UniProtKB-KW"/>
</dbReference>
<sequence>MKVKLTPRLEKIAELVSKNSRVADIGTDHGYISIYLLEKGVSSHIIASDVNKGPLETARKNIEEHGYKQEVDLRLGSGLEVLRPKEIDTAIIAGMGGILIGELLQANPEVTNSIDTFILQPMQAQEELRRYLVTNGFKIQKDLLIKEDFRIYEILVAKKGTQEVKDNIFYEIGFFLKDNPTDLATEFIEGKIKVQQEIINHVKKQQSLSATQKHQQSKDKLKKLEEVLQWLKK</sequence>
<dbReference type="PANTHER" id="PTHR38451:SF1">
    <property type="entry name" value="TRNA (ADENINE(22)-N(1))-METHYLTRANSFERASE"/>
    <property type="match status" value="1"/>
</dbReference>
<dbReference type="STRING" id="393762.SAMN05660472_01187"/>
<protein>
    <submittedName>
        <fullName evidence="1">tRNA (Adenine22-N1)-methyltransferase</fullName>
    </submittedName>
</protein>
<dbReference type="PIRSF" id="PIRSF018637">
    <property type="entry name" value="TrmK"/>
    <property type="match status" value="1"/>
</dbReference>
<keyword evidence="2" id="KW-1185">Reference proteome</keyword>
<dbReference type="OrthoDB" id="5881184at2"/>
<dbReference type="AlphaFoldDB" id="A0A1G9BIY3"/>
<name>A0A1G9BIY3_9FIRM</name>